<comment type="caution">
    <text evidence="2">The sequence shown here is derived from an EMBL/GenBank/DDBJ whole genome shotgun (WGS) entry which is preliminary data.</text>
</comment>
<evidence type="ECO:0000313" key="2">
    <source>
        <dbReference type="EMBL" id="TNV72703.1"/>
    </source>
</evidence>
<dbReference type="EMBL" id="RRYP01021243">
    <property type="protein sequence ID" value="TNV72703.1"/>
    <property type="molecule type" value="Genomic_DNA"/>
</dbReference>
<feature type="compositionally biased region" description="Low complexity" evidence="1">
    <location>
        <begin position="335"/>
        <end position="352"/>
    </location>
</feature>
<keyword evidence="3" id="KW-1185">Reference proteome</keyword>
<proteinExistence type="predicted"/>
<evidence type="ECO:0000313" key="3">
    <source>
        <dbReference type="Proteomes" id="UP000785679"/>
    </source>
</evidence>
<evidence type="ECO:0000256" key="1">
    <source>
        <dbReference type="SAM" id="MobiDB-lite"/>
    </source>
</evidence>
<name>A0A8J8ND99_HALGN</name>
<protein>
    <submittedName>
        <fullName evidence="2">Uncharacterized protein</fullName>
    </submittedName>
</protein>
<gene>
    <name evidence="2" type="ORF">FGO68_gene12792</name>
</gene>
<dbReference type="Proteomes" id="UP000785679">
    <property type="component" value="Unassembled WGS sequence"/>
</dbReference>
<dbReference type="AlphaFoldDB" id="A0A8J8ND99"/>
<organism evidence="2 3">
    <name type="scientific">Halteria grandinella</name>
    <dbReference type="NCBI Taxonomy" id="5974"/>
    <lineage>
        <taxon>Eukaryota</taxon>
        <taxon>Sar</taxon>
        <taxon>Alveolata</taxon>
        <taxon>Ciliophora</taxon>
        <taxon>Intramacronucleata</taxon>
        <taxon>Spirotrichea</taxon>
        <taxon>Stichotrichia</taxon>
        <taxon>Sporadotrichida</taxon>
        <taxon>Halteriidae</taxon>
        <taxon>Halteria</taxon>
    </lineage>
</organism>
<feature type="region of interest" description="Disordered" evidence="1">
    <location>
        <begin position="1"/>
        <end position="25"/>
    </location>
</feature>
<accession>A0A8J8ND99</accession>
<reference evidence="2" key="1">
    <citation type="submission" date="2019-06" db="EMBL/GenBank/DDBJ databases">
        <authorList>
            <person name="Zheng W."/>
        </authorList>
    </citation>
    <scope>NUCLEOTIDE SEQUENCE</scope>
    <source>
        <strain evidence="2">QDHG01</strain>
    </source>
</reference>
<sequence length="405" mass="45854">MAQRVQKNQHVKTIGGGQHLRQVVSPPQFSGAGYLTQRVSSPVQSLMPVQIQGNHTSCHLMTPPIQQRLAKTTHQRKRLPIKNDLYSSGDYSPQDNLPHFQTTSGMMEFLSTGTNTVVTTQQSEALHFQNYVIRGKVSGTQLNQHLSGSMLNSQRQDSKFNLETLKTRLLSKLHQRRRFQGLPQRIGSPPKQQQKVAPLPEQEVLPIEENGTAVKFEHERVDVKNPIHYSHYDTLMSVKLQQKVLGQNGVHIDDSRAERTLVPKAMRQIEREEGSLSPKIEIEVDNRPYIDYKNAFKNRFRVKKSQSPNKSPVNQKEKDYLYITEPLGIFATNHSPLSSPSPKKQSPRSSPLNGKLNGFNLRARASAKRIQNVIQAAGVGTDRVNLIREFRLRGTTKREIIKSIS</sequence>
<feature type="region of interest" description="Disordered" evidence="1">
    <location>
        <begin position="333"/>
        <end position="357"/>
    </location>
</feature>